<feature type="compositionally biased region" description="Low complexity" evidence="1">
    <location>
        <begin position="141"/>
        <end position="164"/>
    </location>
</feature>
<feature type="region of interest" description="Disordered" evidence="1">
    <location>
        <begin position="122"/>
        <end position="164"/>
    </location>
</feature>
<evidence type="ECO:0000256" key="2">
    <source>
        <dbReference type="SAM" id="SignalP"/>
    </source>
</evidence>
<name>A0AAN6XED8_9PEZI</name>
<protein>
    <submittedName>
        <fullName evidence="3">Uncharacterized protein</fullName>
    </submittedName>
</protein>
<organism evidence="3 4">
    <name type="scientific">Triangularia verruculosa</name>
    <dbReference type="NCBI Taxonomy" id="2587418"/>
    <lineage>
        <taxon>Eukaryota</taxon>
        <taxon>Fungi</taxon>
        <taxon>Dikarya</taxon>
        <taxon>Ascomycota</taxon>
        <taxon>Pezizomycotina</taxon>
        <taxon>Sordariomycetes</taxon>
        <taxon>Sordariomycetidae</taxon>
        <taxon>Sordariales</taxon>
        <taxon>Podosporaceae</taxon>
        <taxon>Triangularia</taxon>
    </lineage>
</organism>
<dbReference type="PROSITE" id="PS51257">
    <property type="entry name" value="PROKAR_LIPOPROTEIN"/>
    <property type="match status" value="1"/>
</dbReference>
<keyword evidence="4" id="KW-1185">Reference proteome</keyword>
<evidence type="ECO:0000256" key="1">
    <source>
        <dbReference type="SAM" id="MobiDB-lite"/>
    </source>
</evidence>
<evidence type="ECO:0000313" key="3">
    <source>
        <dbReference type="EMBL" id="KAK4199188.1"/>
    </source>
</evidence>
<dbReference type="AlphaFoldDB" id="A0AAN6XED8"/>
<gene>
    <name evidence="3" type="ORF">QBC40DRAFT_282362</name>
</gene>
<evidence type="ECO:0000313" key="4">
    <source>
        <dbReference type="Proteomes" id="UP001303160"/>
    </source>
</evidence>
<dbReference type="Proteomes" id="UP001303160">
    <property type="component" value="Unassembled WGS sequence"/>
</dbReference>
<accession>A0AAN6XED8</accession>
<reference evidence="3" key="2">
    <citation type="submission" date="2023-05" db="EMBL/GenBank/DDBJ databases">
        <authorList>
            <consortium name="Lawrence Berkeley National Laboratory"/>
            <person name="Steindorff A."/>
            <person name="Hensen N."/>
            <person name="Bonometti L."/>
            <person name="Westerberg I."/>
            <person name="Brannstrom I.O."/>
            <person name="Guillou S."/>
            <person name="Cros-Aarteil S."/>
            <person name="Calhoun S."/>
            <person name="Haridas S."/>
            <person name="Kuo A."/>
            <person name="Mondo S."/>
            <person name="Pangilinan J."/>
            <person name="Riley R."/>
            <person name="Labutti K."/>
            <person name="Andreopoulos B."/>
            <person name="Lipzen A."/>
            <person name="Chen C."/>
            <person name="Yanf M."/>
            <person name="Daum C."/>
            <person name="Ng V."/>
            <person name="Clum A."/>
            <person name="Ohm R."/>
            <person name="Martin F."/>
            <person name="Silar P."/>
            <person name="Natvig D."/>
            <person name="Lalanne C."/>
            <person name="Gautier V."/>
            <person name="Ament-Velasquez S.L."/>
            <person name="Kruys A."/>
            <person name="Hutchinson M.I."/>
            <person name="Powell A.J."/>
            <person name="Barry K."/>
            <person name="Miller A.N."/>
            <person name="Grigoriev I.V."/>
            <person name="Debuchy R."/>
            <person name="Gladieux P."/>
            <person name="Thoren M.H."/>
            <person name="Johannesson H."/>
        </authorList>
    </citation>
    <scope>NUCLEOTIDE SEQUENCE</scope>
    <source>
        <strain evidence="3">CBS 315.58</strain>
    </source>
</reference>
<dbReference type="EMBL" id="MU863935">
    <property type="protein sequence ID" value="KAK4199188.1"/>
    <property type="molecule type" value="Genomic_DNA"/>
</dbReference>
<feature type="chain" id="PRO_5042915301" evidence="2">
    <location>
        <begin position="26"/>
        <end position="186"/>
    </location>
</feature>
<reference evidence="3" key="1">
    <citation type="journal article" date="2023" name="Mol. Phylogenet. Evol.">
        <title>Genome-scale phylogeny and comparative genomics of the fungal order Sordariales.</title>
        <authorList>
            <person name="Hensen N."/>
            <person name="Bonometti L."/>
            <person name="Westerberg I."/>
            <person name="Brannstrom I.O."/>
            <person name="Guillou S."/>
            <person name="Cros-Aarteil S."/>
            <person name="Calhoun S."/>
            <person name="Haridas S."/>
            <person name="Kuo A."/>
            <person name="Mondo S."/>
            <person name="Pangilinan J."/>
            <person name="Riley R."/>
            <person name="LaButti K."/>
            <person name="Andreopoulos B."/>
            <person name="Lipzen A."/>
            <person name="Chen C."/>
            <person name="Yan M."/>
            <person name="Daum C."/>
            <person name="Ng V."/>
            <person name="Clum A."/>
            <person name="Steindorff A."/>
            <person name="Ohm R.A."/>
            <person name="Martin F."/>
            <person name="Silar P."/>
            <person name="Natvig D.O."/>
            <person name="Lalanne C."/>
            <person name="Gautier V."/>
            <person name="Ament-Velasquez S.L."/>
            <person name="Kruys A."/>
            <person name="Hutchinson M.I."/>
            <person name="Powell A.J."/>
            <person name="Barry K."/>
            <person name="Miller A.N."/>
            <person name="Grigoriev I.V."/>
            <person name="Debuchy R."/>
            <person name="Gladieux P."/>
            <person name="Hiltunen Thoren M."/>
            <person name="Johannesson H."/>
        </authorList>
    </citation>
    <scope>NUCLEOTIDE SEQUENCE</scope>
    <source>
        <strain evidence="3">CBS 315.58</strain>
    </source>
</reference>
<feature type="signal peptide" evidence="2">
    <location>
        <begin position="1"/>
        <end position="25"/>
    </location>
</feature>
<keyword evidence="2" id="KW-0732">Signal</keyword>
<comment type="caution">
    <text evidence="3">The sequence shown here is derived from an EMBL/GenBank/DDBJ whole genome shotgun (WGS) entry which is preliminary data.</text>
</comment>
<proteinExistence type="predicted"/>
<sequence length="186" mass="18782">MYRYCSRLTISTAFAAIFSCCLVQSQITAAPSIPTVSGCPAVLSVTDICSTCITLACITTAEVTVGCSGCPEVPATVFSGYPCEGGCDAVGGCKTIYQVVTAQADQCESGPPIPLPTITDGGESTIPVTHHDSISGGQGTATGDATGPQTVTDTGEGAEPTGTVTTTGTTTISTNAAKRLSPFRLW</sequence>